<protein>
    <recommendedName>
        <fullName evidence="4">DUF4131 domain-containing protein</fullName>
    </recommendedName>
</protein>
<accession>A0ABU4RR03</accession>
<keyword evidence="3" id="KW-1185">Reference proteome</keyword>
<dbReference type="RefSeq" id="WP_319844736.1">
    <property type="nucleotide sequence ID" value="NZ_JAXAFJ010000006.1"/>
</dbReference>
<name>A0ABU4RR03_9HYPH</name>
<keyword evidence="1" id="KW-0812">Transmembrane</keyword>
<evidence type="ECO:0000313" key="2">
    <source>
        <dbReference type="EMBL" id="MDX6806608.1"/>
    </source>
</evidence>
<dbReference type="EMBL" id="JAXAFJ010000006">
    <property type="protein sequence ID" value="MDX6806608.1"/>
    <property type="molecule type" value="Genomic_DNA"/>
</dbReference>
<evidence type="ECO:0008006" key="4">
    <source>
        <dbReference type="Google" id="ProtNLM"/>
    </source>
</evidence>
<keyword evidence="1" id="KW-1133">Transmembrane helix</keyword>
<keyword evidence="1" id="KW-0472">Membrane</keyword>
<gene>
    <name evidence="2" type="ORF">SCD90_11075</name>
</gene>
<reference evidence="2 3" key="1">
    <citation type="submission" date="2023-11" db="EMBL/GenBank/DDBJ databases">
        <authorList>
            <person name="Bao R."/>
        </authorList>
    </citation>
    <scope>NUCLEOTIDE SEQUENCE [LARGE SCALE GENOMIC DNA]</scope>
    <source>
        <strain evidence="2 3">PJ23</strain>
    </source>
</reference>
<proteinExistence type="predicted"/>
<feature type="transmembrane region" description="Helical" evidence="1">
    <location>
        <begin position="15"/>
        <end position="36"/>
    </location>
</feature>
<feature type="transmembrane region" description="Helical" evidence="1">
    <location>
        <begin position="65"/>
        <end position="82"/>
    </location>
</feature>
<feature type="transmembrane region" description="Helical" evidence="1">
    <location>
        <begin position="43"/>
        <end position="59"/>
    </location>
</feature>
<dbReference type="Proteomes" id="UP001274321">
    <property type="component" value="Unassembled WGS sequence"/>
</dbReference>
<comment type="caution">
    <text evidence="2">The sequence shown here is derived from an EMBL/GenBank/DDBJ whole genome shotgun (WGS) entry which is preliminary data.</text>
</comment>
<sequence>MINYVSLLPHRHRSLVLGALLSVILIAVGFAVLPAGSWFAKRILPAAVLLSFGGSLLLFGRPRWLGFLLLLAGSPVAALASVEHSGYLRNLPDGLGVTGIISEGSKLGLLEACGAVVFRLASRTQEELILRGIVALPPSPGQFGNWRETPLQDGMKGFDHDNRGWLGFSCYGDDAWEKIIQKRSTSEGSFFARHPGAVLIVLPQEGIAALAYLD</sequence>
<evidence type="ECO:0000256" key="1">
    <source>
        <dbReference type="SAM" id="Phobius"/>
    </source>
</evidence>
<evidence type="ECO:0000313" key="3">
    <source>
        <dbReference type="Proteomes" id="UP001274321"/>
    </source>
</evidence>
<organism evidence="2 3">
    <name type="scientific">Terrihabitans rhizophilus</name>
    <dbReference type="NCBI Taxonomy" id="3092662"/>
    <lineage>
        <taxon>Bacteria</taxon>
        <taxon>Pseudomonadati</taxon>
        <taxon>Pseudomonadota</taxon>
        <taxon>Alphaproteobacteria</taxon>
        <taxon>Hyphomicrobiales</taxon>
        <taxon>Terrihabitans</taxon>
    </lineage>
</organism>